<evidence type="ECO:0000256" key="5">
    <source>
        <dbReference type="SAM" id="MobiDB-lite"/>
    </source>
</evidence>
<dbReference type="InParanoid" id="A0A1D2VIZ7"/>
<dbReference type="AlphaFoldDB" id="A0A1D2VIZ7"/>
<keyword evidence="2 6" id="KW-0812">Transmembrane</keyword>
<dbReference type="STRING" id="1344418.A0A1D2VIZ7"/>
<dbReference type="EMBL" id="KV454479">
    <property type="protein sequence ID" value="ODV61601.1"/>
    <property type="molecule type" value="Genomic_DNA"/>
</dbReference>
<comment type="subcellular location">
    <subcellularLocation>
        <location evidence="1">Membrane</location>
        <topology evidence="1">Multi-pass membrane protein</topology>
    </subcellularLocation>
</comment>
<sequence>MAPPISIVKGFKNTSVTKYLLLINIIFPILISITNYKYFFIIRFNPFLKIYKQYLQKLIFHQFFFLNESQVLVSSILFYNFKNLEKFLSSYTYLKLILLVLIYNFFTATNNNYLHVVLNFLNCLINDLASGPFSVLFGLLYLYNELIPTIYKFEIQLSTKNKSTKESPNTTTNPTSNGFTDDNDRYKFVLNDKIFVYVLAIQLALSEGFKSLKPSFMGWLLCSLVFNDIFPGKNCSFSLLHRLFQKGPKKCLPPATSPAATNDSSTDLDPNDEPVRPLGTQFLDAFRR</sequence>
<dbReference type="OrthoDB" id="272778at2759"/>
<dbReference type="GO" id="GO:0016020">
    <property type="term" value="C:membrane"/>
    <property type="evidence" value="ECO:0007669"/>
    <property type="project" value="UniProtKB-SubCell"/>
</dbReference>
<feature type="transmembrane region" description="Helical" evidence="6">
    <location>
        <begin position="118"/>
        <end position="143"/>
    </location>
</feature>
<dbReference type="InterPro" id="IPR035952">
    <property type="entry name" value="Rhomboid-like_sf"/>
</dbReference>
<name>A0A1D2VIZ7_9ASCO</name>
<evidence type="ECO:0000313" key="8">
    <source>
        <dbReference type="Proteomes" id="UP000095038"/>
    </source>
</evidence>
<evidence type="ECO:0008006" key="9">
    <source>
        <dbReference type="Google" id="ProtNLM"/>
    </source>
</evidence>
<evidence type="ECO:0000256" key="3">
    <source>
        <dbReference type="ARBA" id="ARBA00022989"/>
    </source>
</evidence>
<protein>
    <recommendedName>
        <fullName evidence="9">Derlin</fullName>
    </recommendedName>
</protein>
<evidence type="ECO:0000313" key="7">
    <source>
        <dbReference type="EMBL" id="ODV61601.1"/>
    </source>
</evidence>
<feature type="transmembrane region" description="Helical" evidence="6">
    <location>
        <begin position="59"/>
        <end position="81"/>
    </location>
</feature>
<organism evidence="7 8">
    <name type="scientific">Ascoidea rubescens DSM 1968</name>
    <dbReference type="NCBI Taxonomy" id="1344418"/>
    <lineage>
        <taxon>Eukaryota</taxon>
        <taxon>Fungi</taxon>
        <taxon>Dikarya</taxon>
        <taxon>Ascomycota</taxon>
        <taxon>Saccharomycotina</taxon>
        <taxon>Saccharomycetes</taxon>
        <taxon>Ascoideaceae</taxon>
        <taxon>Ascoidea</taxon>
    </lineage>
</organism>
<evidence type="ECO:0000256" key="2">
    <source>
        <dbReference type="ARBA" id="ARBA00022692"/>
    </source>
</evidence>
<dbReference type="FunCoup" id="A0A1D2VIZ7">
    <property type="interactions" value="13"/>
</dbReference>
<evidence type="ECO:0000256" key="4">
    <source>
        <dbReference type="ARBA" id="ARBA00023136"/>
    </source>
</evidence>
<keyword evidence="3 6" id="KW-1133">Transmembrane helix</keyword>
<feature type="compositionally biased region" description="Polar residues" evidence="5">
    <location>
        <begin position="258"/>
        <end position="268"/>
    </location>
</feature>
<dbReference type="GeneID" id="30964152"/>
<evidence type="ECO:0000256" key="1">
    <source>
        <dbReference type="ARBA" id="ARBA00004141"/>
    </source>
</evidence>
<keyword evidence="8" id="KW-1185">Reference proteome</keyword>
<keyword evidence="4 6" id="KW-0472">Membrane</keyword>
<gene>
    <name evidence="7" type="ORF">ASCRUDRAFT_34391</name>
</gene>
<accession>A0A1D2VIZ7</accession>
<feature type="region of interest" description="Disordered" evidence="5">
    <location>
        <begin position="254"/>
        <end position="288"/>
    </location>
</feature>
<feature type="transmembrane region" description="Helical" evidence="6">
    <location>
        <begin position="88"/>
        <end position="106"/>
    </location>
</feature>
<reference evidence="8" key="1">
    <citation type="submission" date="2016-05" db="EMBL/GenBank/DDBJ databases">
        <title>Comparative genomics of biotechnologically important yeasts.</title>
        <authorList>
            <consortium name="DOE Joint Genome Institute"/>
            <person name="Riley R."/>
            <person name="Haridas S."/>
            <person name="Wolfe K.H."/>
            <person name="Lopes M.R."/>
            <person name="Hittinger C.T."/>
            <person name="Goker M."/>
            <person name="Salamov A."/>
            <person name="Wisecaver J."/>
            <person name="Long T.M."/>
            <person name="Aerts A.L."/>
            <person name="Barry K."/>
            <person name="Choi C."/>
            <person name="Clum A."/>
            <person name="Coughlan A.Y."/>
            <person name="Deshpande S."/>
            <person name="Douglass A.P."/>
            <person name="Hanson S.J."/>
            <person name="Klenk H.-P."/>
            <person name="Labutti K."/>
            <person name="Lapidus A."/>
            <person name="Lindquist E."/>
            <person name="Lipzen A."/>
            <person name="Meier-Kolthoff J.P."/>
            <person name="Ohm R.A."/>
            <person name="Otillar R.P."/>
            <person name="Pangilinan J."/>
            <person name="Peng Y."/>
            <person name="Rokas A."/>
            <person name="Rosa C.A."/>
            <person name="Scheuner C."/>
            <person name="Sibirny A.A."/>
            <person name="Slot J.C."/>
            <person name="Stielow J.B."/>
            <person name="Sun H."/>
            <person name="Kurtzman C.P."/>
            <person name="Blackwell M."/>
            <person name="Grigoriev I.V."/>
            <person name="Jeffries T.W."/>
        </authorList>
    </citation>
    <scope>NUCLEOTIDE SEQUENCE [LARGE SCALE GENOMIC DNA]</scope>
    <source>
        <strain evidence="8">DSM 1968</strain>
    </source>
</reference>
<evidence type="ECO:0000256" key="6">
    <source>
        <dbReference type="SAM" id="Phobius"/>
    </source>
</evidence>
<dbReference type="RefSeq" id="XP_020047908.1">
    <property type="nucleotide sequence ID" value="XM_020190516.1"/>
</dbReference>
<feature type="transmembrane region" description="Helical" evidence="6">
    <location>
        <begin position="19"/>
        <end position="39"/>
    </location>
</feature>
<dbReference type="SUPFAM" id="SSF144091">
    <property type="entry name" value="Rhomboid-like"/>
    <property type="match status" value="1"/>
</dbReference>
<proteinExistence type="predicted"/>
<dbReference type="Proteomes" id="UP000095038">
    <property type="component" value="Unassembled WGS sequence"/>
</dbReference>